<dbReference type="Pfam" id="PF01575">
    <property type="entry name" value="MaoC_dehydratas"/>
    <property type="match status" value="1"/>
</dbReference>
<dbReference type="PANTHER" id="PTHR42993:SF1">
    <property type="entry name" value="MAOC-LIKE DEHYDRATASE DOMAIN-CONTAINING PROTEIN"/>
    <property type="match status" value="1"/>
</dbReference>
<dbReference type="AlphaFoldDB" id="A0A6L9VXV0"/>
<protein>
    <submittedName>
        <fullName evidence="3">MaoC family dehydratase</fullName>
    </submittedName>
</protein>
<dbReference type="Proteomes" id="UP000479241">
    <property type="component" value="Unassembled WGS sequence"/>
</dbReference>
<feature type="domain" description="MaoC-like" evidence="2">
    <location>
        <begin position="13"/>
        <end position="122"/>
    </location>
</feature>
<gene>
    <name evidence="3" type="ORF">GCU60_00335</name>
</gene>
<evidence type="ECO:0000259" key="2">
    <source>
        <dbReference type="Pfam" id="PF01575"/>
    </source>
</evidence>
<evidence type="ECO:0000313" key="3">
    <source>
        <dbReference type="EMBL" id="NEK84224.1"/>
    </source>
</evidence>
<reference evidence="3 4" key="1">
    <citation type="submission" date="2019-12" db="EMBL/GenBank/DDBJ databases">
        <title>the WGS of Blastococcus saxobsidens 67B17.</title>
        <authorList>
            <person name="Jiang Z."/>
        </authorList>
    </citation>
    <scope>NUCLEOTIDE SEQUENCE [LARGE SCALE GENOMIC DNA]</scope>
    <source>
        <strain evidence="3 4">67B17</strain>
    </source>
</reference>
<dbReference type="CDD" id="cd03450">
    <property type="entry name" value="NodN"/>
    <property type="match status" value="1"/>
</dbReference>
<proteinExistence type="inferred from homology"/>
<organism evidence="3 4">
    <name type="scientific">Blastococcus saxobsidens</name>
    <dbReference type="NCBI Taxonomy" id="138336"/>
    <lineage>
        <taxon>Bacteria</taxon>
        <taxon>Bacillati</taxon>
        <taxon>Actinomycetota</taxon>
        <taxon>Actinomycetes</taxon>
        <taxon>Geodermatophilales</taxon>
        <taxon>Geodermatophilaceae</taxon>
        <taxon>Blastococcus</taxon>
    </lineage>
</organism>
<dbReference type="InterPro" id="IPR002539">
    <property type="entry name" value="MaoC-like_dom"/>
</dbReference>
<comment type="similarity">
    <text evidence="1">Belongs to the enoyl-CoA hydratase/isomerase family.</text>
</comment>
<name>A0A6L9VXV0_9ACTN</name>
<dbReference type="InterPro" id="IPR029069">
    <property type="entry name" value="HotDog_dom_sf"/>
</dbReference>
<comment type="caution">
    <text evidence="3">The sequence shown here is derived from an EMBL/GenBank/DDBJ whole genome shotgun (WGS) entry which is preliminary data.</text>
</comment>
<evidence type="ECO:0000313" key="4">
    <source>
        <dbReference type="Proteomes" id="UP000479241"/>
    </source>
</evidence>
<dbReference type="RefSeq" id="WP_163201650.1">
    <property type="nucleotide sequence ID" value="NZ_JAAGWG010000001.1"/>
</dbReference>
<dbReference type="EMBL" id="JAAGWG010000001">
    <property type="protein sequence ID" value="NEK84224.1"/>
    <property type="molecule type" value="Genomic_DNA"/>
</dbReference>
<dbReference type="SUPFAM" id="SSF54637">
    <property type="entry name" value="Thioesterase/thiol ester dehydrase-isomerase"/>
    <property type="match status" value="1"/>
</dbReference>
<dbReference type="PANTHER" id="PTHR42993">
    <property type="entry name" value="MAOC-LIKE DEHYDRATASE DOMAIN-CONTAINING PROTEIN"/>
    <property type="match status" value="1"/>
</dbReference>
<dbReference type="Gene3D" id="3.10.129.10">
    <property type="entry name" value="Hotdog Thioesterase"/>
    <property type="match status" value="1"/>
</dbReference>
<accession>A0A6L9VXV0</accession>
<dbReference type="InterPro" id="IPR039375">
    <property type="entry name" value="NodN-like"/>
</dbReference>
<evidence type="ECO:0000256" key="1">
    <source>
        <dbReference type="ARBA" id="ARBA00005254"/>
    </source>
</evidence>
<sequence>MTTTTTMAELNDLIGTELGTSDWYEVTQEHVNLFADATGDHQWIHVDVERATKESPFGGPIAHGYLTLSLLVPLFGQVLLVTDTVMGVNYGLNKVRFPSPVPVGSRVRLTATLANVEEITGGKQLTFSCVIEREGGDKPVCIAEPVYRYYGG</sequence>